<dbReference type="InterPro" id="IPR018186">
    <property type="entry name" value="TF_T-box_CS"/>
</dbReference>
<feature type="compositionally biased region" description="Polar residues" evidence="7">
    <location>
        <begin position="425"/>
        <end position="443"/>
    </location>
</feature>
<dbReference type="GO" id="GO:0005634">
    <property type="term" value="C:nucleus"/>
    <property type="evidence" value="ECO:0007669"/>
    <property type="project" value="UniProtKB-SubCell"/>
</dbReference>
<comment type="caution">
    <text evidence="6">Lacks conserved residue(s) required for the propagation of feature annotation.</text>
</comment>
<dbReference type="GO" id="GO:0000785">
    <property type="term" value="C:chromatin"/>
    <property type="evidence" value="ECO:0007669"/>
    <property type="project" value="TreeGrafter"/>
</dbReference>
<feature type="compositionally biased region" description="Polar residues" evidence="7">
    <location>
        <begin position="335"/>
        <end position="358"/>
    </location>
</feature>
<dbReference type="CDD" id="cd20187">
    <property type="entry name" value="T-box_TBX1_10-like"/>
    <property type="match status" value="1"/>
</dbReference>
<keyword evidence="2" id="KW-0805">Transcription regulation</keyword>
<proteinExistence type="predicted"/>
<evidence type="ECO:0000259" key="8">
    <source>
        <dbReference type="PROSITE" id="PS50252"/>
    </source>
</evidence>
<keyword evidence="10" id="KW-1185">Reference proteome</keyword>
<evidence type="ECO:0000256" key="5">
    <source>
        <dbReference type="ARBA" id="ARBA00023242"/>
    </source>
</evidence>
<dbReference type="AlphaFoldDB" id="A0A5E4MU90"/>
<dbReference type="EMBL" id="CABPRJ010001428">
    <property type="protein sequence ID" value="VVC35833.1"/>
    <property type="molecule type" value="Genomic_DNA"/>
</dbReference>
<dbReference type="Pfam" id="PF00907">
    <property type="entry name" value="T-box"/>
    <property type="match status" value="1"/>
</dbReference>
<evidence type="ECO:0000313" key="10">
    <source>
        <dbReference type="Proteomes" id="UP000325440"/>
    </source>
</evidence>
<dbReference type="SMART" id="SM00425">
    <property type="entry name" value="TBOX"/>
    <property type="match status" value="1"/>
</dbReference>
<accession>A0A5E4MU90</accession>
<evidence type="ECO:0000256" key="2">
    <source>
        <dbReference type="ARBA" id="ARBA00023015"/>
    </source>
</evidence>
<dbReference type="PROSITE" id="PS50252">
    <property type="entry name" value="TBOX_3"/>
    <property type="match status" value="1"/>
</dbReference>
<dbReference type="Proteomes" id="UP000325440">
    <property type="component" value="Unassembled WGS sequence"/>
</dbReference>
<dbReference type="GO" id="GO:0001708">
    <property type="term" value="P:cell fate specification"/>
    <property type="evidence" value="ECO:0007669"/>
    <property type="project" value="TreeGrafter"/>
</dbReference>
<feature type="region of interest" description="Disordered" evidence="7">
    <location>
        <begin position="303"/>
        <end position="358"/>
    </location>
</feature>
<protein>
    <submittedName>
        <fullName evidence="9">Transcription factor, T-box,p53-like transcription factor, DNA-binding,Transcription factor, T</fullName>
    </submittedName>
</protein>
<dbReference type="GO" id="GO:0000981">
    <property type="term" value="F:DNA-binding transcription factor activity, RNA polymerase II-specific"/>
    <property type="evidence" value="ECO:0007669"/>
    <property type="project" value="TreeGrafter"/>
</dbReference>
<gene>
    <name evidence="9" type="ORF">CINCED_3A011387</name>
</gene>
<dbReference type="PROSITE" id="PS01264">
    <property type="entry name" value="TBOX_2"/>
    <property type="match status" value="1"/>
</dbReference>
<feature type="region of interest" description="Disordered" evidence="7">
    <location>
        <begin position="423"/>
        <end position="443"/>
    </location>
</feature>
<dbReference type="PRINTS" id="PR00937">
    <property type="entry name" value="TBOX"/>
</dbReference>
<feature type="domain" description="T-box" evidence="8">
    <location>
        <begin position="85"/>
        <end position="268"/>
    </location>
</feature>
<dbReference type="OrthoDB" id="7442607at2759"/>
<dbReference type="InterPro" id="IPR001699">
    <property type="entry name" value="TF_T-box"/>
</dbReference>
<evidence type="ECO:0000256" key="3">
    <source>
        <dbReference type="ARBA" id="ARBA00023125"/>
    </source>
</evidence>
<keyword evidence="4" id="KW-0804">Transcription</keyword>
<dbReference type="GO" id="GO:0000978">
    <property type="term" value="F:RNA polymerase II cis-regulatory region sequence-specific DNA binding"/>
    <property type="evidence" value="ECO:0007669"/>
    <property type="project" value="InterPro"/>
</dbReference>
<evidence type="ECO:0000256" key="1">
    <source>
        <dbReference type="ARBA" id="ARBA00004123"/>
    </source>
</evidence>
<evidence type="ECO:0000313" key="9">
    <source>
        <dbReference type="EMBL" id="VVC35833.1"/>
    </source>
</evidence>
<name>A0A5E4MU90_9HEMI</name>
<reference evidence="9 10" key="1">
    <citation type="submission" date="2019-08" db="EMBL/GenBank/DDBJ databases">
        <authorList>
            <person name="Alioto T."/>
            <person name="Alioto T."/>
            <person name="Gomez Garrido J."/>
        </authorList>
    </citation>
    <scope>NUCLEOTIDE SEQUENCE [LARGE SCALE GENOMIC DNA]</scope>
</reference>
<feature type="compositionally biased region" description="Polar residues" evidence="7">
    <location>
        <begin position="303"/>
        <end position="318"/>
    </location>
</feature>
<evidence type="ECO:0000256" key="7">
    <source>
        <dbReference type="SAM" id="MobiDB-lite"/>
    </source>
</evidence>
<comment type="subcellular location">
    <subcellularLocation>
        <location evidence="1 6">Nucleus</location>
    </subcellularLocation>
</comment>
<dbReference type="Gene3D" id="2.60.40.820">
    <property type="entry name" value="Transcription factor, T-box"/>
    <property type="match status" value="1"/>
</dbReference>
<evidence type="ECO:0000256" key="6">
    <source>
        <dbReference type="PROSITE-ProRule" id="PRU00201"/>
    </source>
</evidence>
<dbReference type="InterPro" id="IPR036960">
    <property type="entry name" value="T-box_sf"/>
</dbReference>
<evidence type="ECO:0000256" key="4">
    <source>
        <dbReference type="ARBA" id="ARBA00023163"/>
    </source>
</evidence>
<dbReference type="InterPro" id="IPR046360">
    <property type="entry name" value="T-box_DNA-bd"/>
</dbReference>
<sequence length="443" mass="49814">MHPFYNAYGTSGGNVEHLYDDNWVAPQSNTPMKDIEACLETVSSTNIQAIKSTSHQSYLSSDRKRLDTVANSQEHPKLSGVGAALEMKHLWEEFNELGTEMIVTKAGRRMFPTFQVRLYGLDPVAEYMLMMDFVPVDDKRYRYAFHSSSWVVAGKSDPISPPRVHIHPDSPASGGQWLKQVVSFDKLKLTNNQMDDNGHIILNSMHRYQPRFHVLYIPGREEGPSHSTNNFKTFMFPETKFTAVTAYQNHRITQLKIASNPFAKGFRDCETEECGSMSIDSEPQAANNKSQCKKSVTAGIHNNNNNCVQFPNKESTGSMGAENMYNSDSSSSSSPPHLQTTIAHGQQQHQAPPSSATATTVPVTPYLSQVCNYGPIFASSAYAHHHNYSPFHGYDRLHQKNSNTDVATGYHMSYQHHYHHRPSTFHGTQKTSNTFLQNDYSPR</sequence>
<dbReference type="GO" id="GO:0045893">
    <property type="term" value="P:positive regulation of DNA-templated transcription"/>
    <property type="evidence" value="ECO:0007669"/>
    <property type="project" value="InterPro"/>
</dbReference>
<dbReference type="InterPro" id="IPR008967">
    <property type="entry name" value="p53-like_TF_DNA-bd_sf"/>
</dbReference>
<dbReference type="SUPFAM" id="SSF49417">
    <property type="entry name" value="p53-like transcription factors"/>
    <property type="match status" value="1"/>
</dbReference>
<dbReference type="FunFam" id="2.60.40.820:FF:000006">
    <property type="entry name" value="T-box transcription factor"/>
    <property type="match status" value="1"/>
</dbReference>
<keyword evidence="5 6" id="KW-0539">Nucleus</keyword>
<dbReference type="PANTHER" id="PTHR11267">
    <property type="entry name" value="T-BOX PROTEIN-RELATED"/>
    <property type="match status" value="1"/>
</dbReference>
<organism evidence="9 10">
    <name type="scientific">Cinara cedri</name>
    <dbReference type="NCBI Taxonomy" id="506608"/>
    <lineage>
        <taxon>Eukaryota</taxon>
        <taxon>Metazoa</taxon>
        <taxon>Ecdysozoa</taxon>
        <taxon>Arthropoda</taxon>
        <taxon>Hexapoda</taxon>
        <taxon>Insecta</taxon>
        <taxon>Pterygota</taxon>
        <taxon>Neoptera</taxon>
        <taxon>Paraneoptera</taxon>
        <taxon>Hemiptera</taxon>
        <taxon>Sternorrhyncha</taxon>
        <taxon>Aphidomorpha</taxon>
        <taxon>Aphidoidea</taxon>
        <taxon>Aphididae</taxon>
        <taxon>Lachninae</taxon>
        <taxon>Cinara</taxon>
    </lineage>
</organism>
<dbReference type="PROSITE" id="PS01283">
    <property type="entry name" value="TBOX_1"/>
    <property type="match status" value="1"/>
</dbReference>
<keyword evidence="3 6" id="KW-0238">DNA-binding</keyword>
<dbReference type="PANTHER" id="PTHR11267:SF195">
    <property type="entry name" value="OPTOMOTOR-BLIND-RELATED-GENE-1, ISOFORM A"/>
    <property type="match status" value="1"/>
</dbReference>